<organism evidence="1">
    <name type="scientific">viral metagenome</name>
    <dbReference type="NCBI Taxonomy" id="1070528"/>
    <lineage>
        <taxon>unclassified sequences</taxon>
        <taxon>metagenomes</taxon>
        <taxon>organismal metagenomes</taxon>
    </lineage>
</organism>
<dbReference type="AlphaFoldDB" id="A0A6M3LG51"/>
<proteinExistence type="predicted"/>
<reference evidence="1" key="1">
    <citation type="submission" date="2020-03" db="EMBL/GenBank/DDBJ databases">
        <title>The deep terrestrial virosphere.</title>
        <authorList>
            <person name="Holmfeldt K."/>
            <person name="Nilsson E."/>
            <person name="Simone D."/>
            <person name="Lopez-Fernandez M."/>
            <person name="Wu X."/>
            <person name="de Brujin I."/>
            <person name="Lundin D."/>
            <person name="Andersson A."/>
            <person name="Bertilsson S."/>
            <person name="Dopson M."/>
        </authorList>
    </citation>
    <scope>NUCLEOTIDE SEQUENCE</scope>
    <source>
        <strain evidence="1">MM415B04250</strain>
    </source>
</reference>
<name>A0A6M3LG51_9ZZZZ</name>
<dbReference type="EMBL" id="MT143145">
    <property type="protein sequence ID" value="QJA93393.1"/>
    <property type="molecule type" value="Genomic_DNA"/>
</dbReference>
<gene>
    <name evidence="1" type="ORF">MM415B04250_0009</name>
</gene>
<evidence type="ECO:0000313" key="1">
    <source>
        <dbReference type="EMBL" id="QJA93393.1"/>
    </source>
</evidence>
<protein>
    <submittedName>
        <fullName evidence="1">Uncharacterized protein</fullName>
    </submittedName>
</protein>
<sequence length="136" mass="14921">MIRKRITLTLIIIFLVFGPFGCATLGERWGDLSQDDKCRIIVNDMQDQLINLFEIGKVYVSAHPESQETWKGKIVPAISSANKAIATCILLIEGGDLTPGEAYRFIQPLINEVIGLLVDLGAIKTSSGEGSKWTQS</sequence>
<accession>A0A6M3LG51</accession>